<dbReference type="GeneID" id="30980441"/>
<evidence type="ECO:0000256" key="9">
    <source>
        <dbReference type="ARBA" id="ARBA00049447"/>
    </source>
</evidence>
<dbReference type="PROSITE" id="PS01136">
    <property type="entry name" value="UPF0034"/>
    <property type="match status" value="1"/>
</dbReference>
<feature type="compositionally biased region" description="Basic and acidic residues" evidence="10">
    <location>
        <begin position="381"/>
        <end position="404"/>
    </location>
</feature>
<keyword evidence="4" id="KW-0507">mRNA processing</keyword>
<evidence type="ECO:0000256" key="3">
    <source>
        <dbReference type="ARBA" id="ARBA00022643"/>
    </source>
</evidence>
<dbReference type="InterPro" id="IPR018517">
    <property type="entry name" value="tRNA_hU_synthase_CS"/>
</dbReference>
<dbReference type="GO" id="GO:0050660">
    <property type="term" value="F:flavin adenine dinucleotide binding"/>
    <property type="evidence" value="ECO:0007669"/>
    <property type="project" value="InterPro"/>
</dbReference>
<sequence length="412" mass="46174">MVNFVGKLCLAPMVRSGEIATRLLALKHGADLVWTPEYVDKKIIQTTRVQNSAINTVDYVVEQTHQAKGGKESTTSQKVVFRTHPPSESGKLIFQLGTSDPELAVLAASKVIQDVDGIDLNCGCPKPFSTHSGMGAALLYTPDLLCSILSALVEKVGVPNKKTISCKIRLLDDYDATYNLISRICDTGIANLTIHCRTRLMRNREDPIWKYLTRLIPYVQSRGISVVLNGNLQSRLDFENLQKVFNDQVGGMIAECAEANASVFGKPEPDQKDTKLPLIAKDVIAQYYSIAKIYNYDALANTKFMILNKTPGKSNYYKRFSQLKSLEDFDNVMEDLSADSEDVLMNKIYTKDLQKQKLLTPDEYVDFMEKRYEMMKKLVGDKEEPKAADSTKRKEAPVFSDKAKQQKTVIST</sequence>
<dbReference type="GO" id="GO:0006397">
    <property type="term" value="P:mRNA processing"/>
    <property type="evidence" value="ECO:0007669"/>
    <property type="project" value="UniProtKB-KW"/>
</dbReference>
<reference evidence="13" key="1">
    <citation type="submission" date="2016-05" db="EMBL/GenBank/DDBJ databases">
        <title>Comparative genomics of biotechnologically important yeasts.</title>
        <authorList>
            <consortium name="DOE Joint Genome Institute"/>
            <person name="Riley R."/>
            <person name="Haridas S."/>
            <person name="Wolfe K.H."/>
            <person name="Lopes M.R."/>
            <person name="Hittinger C.T."/>
            <person name="Goker M."/>
            <person name="Salamov A."/>
            <person name="Wisecaver J."/>
            <person name="Long T.M."/>
            <person name="Aerts A.L."/>
            <person name="Barry K."/>
            <person name="Choi C."/>
            <person name="Clum A."/>
            <person name="Coughlan A.Y."/>
            <person name="Deshpande S."/>
            <person name="Douglass A.P."/>
            <person name="Hanson S.J."/>
            <person name="Klenk H.-P."/>
            <person name="Labutti K."/>
            <person name="Lapidus A."/>
            <person name="Lindquist E."/>
            <person name="Lipzen A."/>
            <person name="Meier-Kolthoff J.P."/>
            <person name="Ohm R.A."/>
            <person name="Otillar R.P."/>
            <person name="Pangilinan J."/>
            <person name="Peng Y."/>
            <person name="Rokas A."/>
            <person name="Rosa C.A."/>
            <person name="Scheuner C."/>
            <person name="Sibirny A.A."/>
            <person name="Slot J.C."/>
            <person name="Stielow J.B."/>
            <person name="Sun H."/>
            <person name="Kurtzman C.P."/>
            <person name="Blackwell M."/>
            <person name="Grigoriev I.V."/>
            <person name="Jeffries T.W."/>
        </authorList>
    </citation>
    <scope>NUCLEOTIDE SEQUENCE [LARGE SCALE GENOMIC DNA]</scope>
    <source>
        <strain evidence="13">NRRL Y-17324</strain>
    </source>
</reference>
<dbReference type="InterPro" id="IPR052582">
    <property type="entry name" value="tRNA-DUS-like"/>
</dbReference>
<protein>
    <submittedName>
        <fullName evidence="12">FMN-linked oxidoreductase</fullName>
    </submittedName>
</protein>
<keyword evidence="13" id="KW-1185">Reference proteome</keyword>
<proteinExistence type="predicted"/>
<gene>
    <name evidence="12" type="ORF">CANTADRAFT_143542</name>
</gene>
<name>A0A1E4SSN0_9ASCO</name>
<keyword evidence="7" id="KW-0520">NAD</keyword>
<feature type="domain" description="DUS-like FMN-binding" evidence="11">
    <location>
        <begin position="32"/>
        <end position="328"/>
    </location>
</feature>
<evidence type="ECO:0000256" key="7">
    <source>
        <dbReference type="ARBA" id="ARBA00023027"/>
    </source>
</evidence>
<feature type="region of interest" description="Disordered" evidence="10">
    <location>
        <begin position="381"/>
        <end position="412"/>
    </location>
</feature>
<dbReference type="CDD" id="cd02801">
    <property type="entry name" value="DUS_like_FMN"/>
    <property type="match status" value="1"/>
</dbReference>
<dbReference type="Gene3D" id="3.20.20.70">
    <property type="entry name" value="Aldolase class I"/>
    <property type="match status" value="1"/>
</dbReference>
<keyword evidence="3" id="KW-0288">FMN</keyword>
<dbReference type="EMBL" id="KV453909">
    <property type="protein sequence ID" value="ODV82402.1"/>
    <property type="molecule type" value="Genomic_DNA"/>
</dbReference>
<evidence type="ECO:0000256" key="1">
    <source>
        <dbReference type="ARBA" id="ARBA00001917"/>
    </source>
</evidence>
<dbReference type="PANTHER" id="PTHR45936:SF1">
    <property type="entry name" value="TRNA-DIHYDROURIDINE(20) SYNTHASE [NAD(P)+]-LIKE"/>
    <property type="match status" value="1"/>
</dbReference>
<keyword evidence="6" id="KW-0560">Oxidoreductase</keyword>
<comment type="catalytic activity">
    <reaction evidence="8">
        <text>a 5,6-dihydrouridine in mRNA + NAD(+) = a uridine in mRNA + NADH + H(+)</text>
        <dbReference type="Rhea" id="RHEA:69851"/>
        <dbReference type="Rhea" id="RHEA-COMP:14658"/>
        <dbReference type="Rhea" id="RHEA-COMP:17789"/>
        <dbReference type="ChEBI" id="CHEBI:15378"/>
        <dbReference type="ChEBI" id="CHEBI:57540"/>
        <dbReference type="ChEBI" id="CHEBI:57945"/>
        <dbReference type="ChEBI" id="CHEBI:65315"/>
        <dbReference type="ChEBI" id="CHEBI:74443"/>
    </reaction>
    <physiologicalReaction direction="right-to-left" evidence="8">
        <dbReference type="Rhea" id="RHEA:69853"/>
    </physiologicalReaction>
</comment>
<evidence type="ECO:0000256" key="6">
    <source>
        <dbReference type="ARBA" id="ARBA00023002"/>
    </source>
</evidence>
<organism evidence="12 13">
    <name type="scientific">Suhomyces tanzawaensis NRRL Y-17324</name>
    <dbReference type="NCBI Taxonomy" id="984487"/>
    <lineage>
        <taxon>Eukaryota</taxon>
        <taxon>Fungi</taxon>
        <taxon>Dikarya</taxon>
        <taxon>Ascomycota</taxon>
        <taxon>Saccharomycotina</taxon>
        <taxon>Pichiomycetes</taxon>
        <taxon>Debaryomycetaceae</taxon>
        <taxon>Suhomyces</taxon>
    </lineage>
</organism>
<keyword evidence="5" id="KW-0819">tRNA processing</keyword>
<dbReference type="InterPro" id="IPR013785">
    <property type="entry name" value="Aldolase_TIM"/>
</dbReference>
<dbReference type="InterPro" id="IPR035587">
    <property type="entry name" value="DUS-like_FMN-bd"/>
</dbReference>
<evidence type="ECO:0000256" key="2">
    <source>
        <dbReference type="ARBA" id="ARBA00022630"/>
    </source>
</evidence>
<dbReference type="Proteomes" id="UP000094285">
    <property type="component" value="Unassembled WGS sequence"/>
</dbReference>
<keyword evidence="2" id="KW-0285">Flavoprotein</keyword>
<dbReference type="RefSeq" id="XP_020067524.1">
    <property type="nucleotide sequence ID" value="XM_020206304.1"/>
</dbReference>
<comment type="catalytic activity">
    <reaction evidence="9">
        <text>a 5,6-dihydrouridine in mRNA + NADP(+) = a uridine in mRNA + NADPH + H(+)</text>
        <dbReference type="Rhea" id="RHEA:69855"/>
        <dbReference type="Rhea" id="RHEA-COMP:14658"/>
        <dbReference type="Rhea" id="RHEA-COMP:17789"/>
        <dbReference type="ChEBI" id="CHEBI:15378"/>
        <dbReference type="ChEBI" id="CHEBI:57783"/>
        <dbReference type="ChEBI" id="CHEBI:58349"/>
        <dbReference type="ChEBI" id="CHEBI:65315"/>
        <dbReference type="ChEBI" id="CHEBI:74443"/>
    </reaction>
    <physiologicalReaction direction="right-to-left" evidence="9">
        <dbReference type="Rhea" id="RHEA:69857"/>
    </physiologicalReaction>
</comment>
<evidence type="ECO:0000256" key="10">
    <source>
        <dbReference type="SAM" id="MobiDB-lite"/>
    </source>
</evidence>
<evidence type="ECO:0000256" key="5">
    <source>
        <dbReference type="ARBA" id="ARBA00022694"/>
    </source>
</evidence>
<dbReference type="OrthoDB" id="10262250at2759"/>
<dbReference type="PANTHER" id="PTHR45936">
    <property type="entry name" value="TRNA-DIHYDROURIDINE(20) SYNTHASE [NAD(P)+]-LIKE"/>
    <property type="match status" value="1"/>
</dbReference>
<dbReference type="STRING" id="984487.A0A1E4SSN0"/>
<evidence type="ECO:0000313" key="12">
    <source>
        <dbReference type="EMBL" id="ODV82402.1"/>
    </source>
</evidence>
<dbReference type="Pfam" id="PF01207">
    <property type="entry name" value="Dus"/>
    <property type="match status" value="1"/>
</dbReference>
<accession>A0A1E4SSN0</accession>
<evidence type="ECO:0000259" key="11">
    <source>
        <dbReference type="Pfam" id="PF01207"/>
    </source>
</evidence>
<dbReference type="GO" id="GO:0005737">
    <property type="term" value="C:cytoplasm"/>
    <property type="evidence" value="ECO:0007669"/>
    <property type="project" value="TreeGrafter"/>
</dbReference>
<dbReference type="SUPFAM" id="SSF51395">
    <property type="entry name" value="FMN-linked oxidoreductases"/>
    <property type="match status" value="1"/>
</dbReference>
<comment type="cofactor">
    <cofactor evidence="1">
        <name>FMN</name>
        <dbReference type="ChEBI" id="CHEBI:58210"/>
    </cofactor>
</comment>
<dbReference type="GO" id="GO:0102264">
    <property type="term" value="F:tRNA-dihydrouridine20 synthase activity"/>
    <property type="evidence" value="ECO:0007669"/>
    <property type="project" value="EnsemblFungi"/>
</dbReference>
<evidence type="ECO:0000313" key="13">
    <source>
        <dbReference type="Proteomes" id="UP000094285"/>
    </source>
</evidence>
<evidence type="ECO:0000256" key="4">
    <source>
        <dbReference type="ARBA" id="ARBA00022664"/>
    </source>
</evidence>
<evidence type="ECO:0000256" key="8">
    <source>
        <dbReference type="ARBA" id="ARBA00048342"/>
    </source>
</evidence>
<dbReference type="AlphaFoldDB" id="A0A1E4SSN0"/>